<sequence length="339" mass="40155">MSFRKKYKLFLYLSLISMPFLFLISNYLFYLLFLISNFFSKGYSRFNSEDAYPYIIILFLCIVFLYGYLSSKVIDKLTEDINNIRDVIDNIYSNSKIPVKLPVKGEDEISKLSLAINRLLDRLIYNQLKIAQQEKLRKEYMNQLSHDIRTPLSVIKTQLYYIENEKNLPQAIQKINYNINYLTKLIDHMYDETFIKQEDVDIPLIEENIQEIILESLKKWNYLFKKENITIYNNINHLIVWKIDKLWFERILDNIFQNIINHASDSDKIIINYVPSNGEVHECISIIDFGSGFDFEQEMSKNENTGLKIINNVSEKIGITVKYTSSNKGTQIQMFRKLI</sequence>
<protein>
    <recommendedName>
        <fullName evidence="3">histidine kinase</fullName>
        <ecNumber evidence="3">2.7.13.3</ecNumber>
    </recommendedName>
</protein>
<dbReference type="CDD" id="cd06225">
    <property type="entry name" value="HAMP"/>
    <property type="match status" value="1"/>
</dbReference>
<comment type="caution">
    <text evidence="15">The sequence shown here is derived from an EMBL/GenBank/DDBJ whole genome shotgun (WGS) entry which is preliminary data.</text>
</comment>
<comment type="catalytic activity">
    <reaction evidence="1">
        <text>ATP + protein L-histidine = ADP + protein N-phospho-L-histidine.</text>
        <dbReference type="EC" id="2.7.13.3"/>
    </reaction>
</comment>
<dbReference type="InterPro" id="IPR036890">
    <property type="entry name" value="HATPase_C_sf"/>
</dbReference>
<feature type="transmembrane region" description="Helical" evidence="13">
    <location>
        <begin position="12"/>
        <end position="39"/>
    </location>
</feature>
<dbReference type="SMART" id="SM00388">
    <property type="entry name" value="HisKA"/>
    <property type="match status" value="1"/>
</dbReference>
<feature type="transmembrane region" description="Helical" evidence="13">
    <location>
        <begin position="51"/>
        <end position="69"/>
    </location>
</feature>
<evidence type="ECO:0000256" key="7">
    <source>
        <dbReference type="ARBA" id="ARBA00022741"/>
    </source>
</evidence>
<keyword evidence="16" id="KW-1185">Reference proteome</keyword>
<dbReference type="Proteomes" id="UP001527052">
    <property type="component" value="Unassembled WGS sequence"/>
</dbReference>
<evidence type="ECO:0000256" key="12">
    <source>
        <dbReference type="ARBA" id="ARBA00023136"/>
    </source>
</evidence>
<evidence type="ECO:0000256" key="9">
    <source>
        <dbReference type="ARBA" id="ARBA00022840"/>
    </source>
</evidence>
<dbReference type="EMBL" id="JAMDLZ010000041">
    <property type="protein sequence ID" value="MCY9549275.1"/>
    <property type="molecule type" value="Genomic_DNA"/>
</dbReference>
<evidence type="ECO:0000256" key="11">
    <source>
        <dbReference type="ARBA" id="ARBA00023012"/>
    </source>
</evidence>
<dbReference type="InterPro" id="IPR003594">
    <property type="entry name" value="HATPase_dom"/>
</dbReference>
<dbReference type="GO" id="GO:0016301">
    <property type="term" value="F:kinase activity"/>
    <property type="evidence" value="ECO:0007669"/>
    <property type="project" value="UniProtKB-KW"/>
</dbReference>
<evidence type="ECO:0000259" key="14">
    <source>
        <dbReference type="PROSITE" id="PS50109"/>
    </source>
</evidence>
<dbReference type="Gene3D" id="1.10.287.130">
    <property type="match status" value="1"/>
</dbReference>
<dbReference type="RefSeq" id="WP_268639253.1">
    <property type="nucleotide sequence ID" value="NZ_JAMDLZ010000041.1"/>
</dbReference>
<evidence type="ECO:0000313" key="15">
    <source>
        <dbReference type="EMBL" id="MCY9549275.1"/>
    </source>
</evidence>
<name>A0ABT4EUG3_9BACI</name>
<keyword evidence="7" id="KW-0547">Nucleotide-binding</keyword>
<evidence type="ECO:0000256" key="13">
    <source>
        <dbReference type="SAM" id="Phobius"/>
    </source>
</evidence>
<evidence type="ECO:0000256" key="4">
    <source>
        <dbReference type="ARBA" id="ARBA00022553"/>
    </source>
</evidence>
<keyword evidence="9" id="KW-0067">ATP-binding</keyword>
<keyword evidence="11" id="KW-0902">Two-component regulatory system</keyword>
<keyword evidence="10 13" id="KW-1133">Transmembrane helix</keyword>
<dbReference type="CDD" id="cd00082">
    <property type="entry name" value="HisKA"/>
    <property type="match status" value="1"/>
</dbReference>
<feature type="domain" description="Histidine kinase" evidence="14">
    <location>
        <begin position="143"/>
        <end position="339"/>
    </location>
</feature>
<keyword evidence="6 13" id="KW-0812">Transmembrane</keyword>
<dbReference type="Gene3D" id="6.10.340.10">
    <property type="match status" value="1"/>
</dbReference>
<evidence type="ECO:0000256" key="6">
    <source>
        <dbReference type="ARBA" id="ARBA00022692"/>
    </source>
</evidence>
<dbReference type="Pfam" id="PF00512">
    <property type="entry name" value="HisKA"/>
    <property type="match status" value="1"/>
</dbReference>
<keyword evidence="5" id="KW-0808">Transferase</keyword>
<dbReference type="PANTHER" id="PTHR45528">
    <property type="entry name" value="SENSOR HISTIDINE KINASE CPXA"/>
    <property type="match status" value="1"/>
</dbReference>
<evidence type="ECO:0000256" key="3">
    <source>
        <dbReference type="ARBA" id="ARBA00012438"/>
    </source>
</evidence>
<keyword evidence="12 13" id="KW-0472">Membrane</keyword>
<gene>
    <name evidence="15" type="ORF">M5W82_20550</name>
</gene>
<reference evidence="15 16" key="1">
    <citation type="submission" date="2022-05" db="EMBL/GenBank/DDBJ databases">
        <title>Genome Sequencing of Bee-Associated Microbes.</title>
        <authorList>
            <person name="Dunlap C."/>
        </authorList>
    </citation>
    <scope>NUCLEOTIDE SEQUENCE [LARGE SCALE GENOMIC DNA]</scope>
    <source>
        <strain evidence="15 16">NRRL BD-083</strain>
    </source>
</reference>
<evidence type="ECO:0000256" key="1">
    <source>
        <dbReference type="ARBA" id="ARBA00000085"/>
    </source>
</evidence>
<evidence type="ECO:0000256" key="5">
    <source>
        <dbReference type="ARBA" id="ARBA00022679"/>
    </source>
</evidence>
<dbReference type="Gene3D" id="3.30.565.10">
    <property type="entry name" value="Histidine kinase-like ATPase, C-terminal domain"/>
    <property type="match status" value="1"/>
</dbReference>
<evidence type="ECO:0000256" key="10">
    <source>
        <dbReference type="ARBA" id="ARBA00022989"/>
    </source>
</evidence>
<dbReference type="InterPro" id="IPR050398">
    <property type="entry name" value="HssS/ArlS-like"/>
</dbReference>
<evidence type="ECO:0000313" key="16">
    <source>
        <dbReference type="Proteomes" id="UP001527052"/>
    </source>
</evidence>
<proteinExistence type="predicted"/>
<dbReference type="SUPFAM" id="SSF55874">
    <property type="entry name" value="ATPase domain of HSP90 chaperone/DNA topoisomerase II/histidine kinase"/>
    <property type="match status" value="1"/>
</dbReference>
<dbReference type="SUPFAM" id="SSF47384">
    <property type="entry name" value="Homodimeric domain of signal transducing histidine kinase"/>
    <property type="match status" value="1"/>
</dbReference>
<dbReference type="InterPro" id="IPR003661">
    <property type="entry name" value="HisK_dim/P_dom"/>
</dbReference>
<dbReference type="EC" id="2.7.13.3" evidence="3"/>
<evidence type="ECO:0000256" key="8">
    <source>
        <dbReference type="ARBA" id="ARBA00022777"/>
    </source>
</evidence>
<accession>A0ABT4EUG3</accession>
<dbReference type="PROSITE" id="PS50109">
    <property type="entry name" value="HIS_KIN"/>
    <property type="match status" value="1"/>
</dbReference>
<comment type="subcellular location">
    <subcellularLocation>
        <location evidence="2">Membrane</location>
        <topology evidence="2">Multi-pass membrane protein</topology>
    </subcellularLocation>
</comment>
<dbReference type="InterPro" id="IPR036097">
    <property type="entry name" value="HisK_dim/P_sf"/>
</dbReference>
<dbReference type="PANTHER" id="PTHR45528:SF9">
    <property type="entry name" value="SENSOR HISTIDINE KINASE YBDK"/>
    <property type="match status" value="1"/>
</dbReference>
<keyword evidence="8 15" id="KW-0418">Kinase</keyword>
<organism evidence="15 16">
    <name type="scientific">Lysinibacillus xylanilyticus</name>
    <dbReference type="NCBI Taxonomy" id="582475"/>
    <lineage>
        <taxon>Bacteria</taxon>
        <taxon>Bacillati</taxon>
        <taxon>Bacillota</taxon>
        <taxon>Bacilli</taxon>
        <taxon>Bacillales</taxon>
        <taxon>Bacillaceae</taxon>
        <taxon>Lysinibacillus</taxon>
    </lineage>
</organism>
<dbReference type="Pfam" id="PF02518">
    <property type="entry name" value="HATPase_c"/>
    <property type="match status" value="1"/>
</dbReference>
<evidence type="ECO:0000256" key="2">
    <source>
        <dbReference type="ARBA" id="ARBA00004141"/>
    </source>
</evidence>
<dbReference type="InterPro" id="IPR005467">
    <property type="entry name" value="His_kinase_dom"/>
</dbReference>
<keyword evidence="4" id="KW-0597">Phosphoprotein</keyword>